<dbReference type="Pfam" id="PF00293">
    <property type="entry name" value="NUDIX"/>
    <property type="match status" value="1"/>
</dbReference>
<feature type="domain" description="Nudix hydrolase" evidence="1">
    <location>
        <begin position="28"/>
        <end position="163"/>
    </location>
</feature>
<dbReference type="Proteomes" id="UP001596071">
    <property type="component" value="Unassembled WGS sequence"/>
</dbReference>
<dbReference type="InterPro" id="IPR000086">
    <property type="entry name" value="NUDIX_hydrolase_dom"/>
</dbReference>
<proteinExistence type="predicted"/>
<dbReference type="InterPro" id="IPR015797">
    <property type="entry name" value="NUDIX_hydrolase-like_dom_sf"/>
</dbReference>
<reference evidence="3" key="1">
    <citation type="journal article" date="2019" name="Int. J. Syst. Evol. Microbiol.">
        <title>The Global Catalogue of Microorganisms (GCM) 10K type strain sequencing project: providing services to taxonomists for standard genome sequencing and annotation.</title>
        <authorList>
            <consortium name="The Broad Institute Genomics Platform"/>
            <consortium name="The Broad Institute Genome Sequencing Center for Infectious Disease"/>
            <person name="Wu L."/>
            <person name="Ma J."/>
        </authorList>
    </citation>
    <scope>NUCLEOTIDE SEQUENCE [LARGE SCALE GENOMIC DNA]</scope>
    <source>
        <strain evidence="3">KACC 11299</strain>
    </source>
</reference>
<sequence>MAERLKVFDENYTYIGEETREAIHKKGLWHETFHCWLVDETNVFIQKRSSSKKDFPSLYDITAAGHLLVDEDIMDGIREVEEELGIQVDLSKLKRMGFVRDVIRLPDFIDKEFANVFLYQSSFAPNDFTLQQEEVESIHSVPIKDLQALFRGEVDEIIFGNEIPLTLSDFVPHETTYFQAVAEFLDLAKSSGM</sequence>
<comment type="caution">
    <text evidence="2">The sequence shown here is derived from an EMBL/GenBank/DDBJ whole genome shotgun (WGS) entry which is preliminary data.</text>
</comment>
<protein>
    <submittedName>
        <fullName evidence="2">NUDIX domain-containing protein</fullName>
    </submittedName>
</protein>
<dbReference type="PROSITE" id="PS51462">
    <property type="entry name" value="NUDIX"/>
    <property type="match status" value="1"/>
</dbReference>
<gene>
    <name evidence="2" type="ORF">ACFPTP_10210</name>
</gene>
<evidence type="ECO:0000313" key="3">
    <source>
        <dbReference type="Proteomes" id="UP001596071"/>
    </source>
</evidence>
<dbReference type="PANTHER" id="PTHR10885">
    <property type="entry name" value="ISOPENTENYL-DIPHOSPHATE DELTA-ISOMERASE"/>
    <property type="match status" value="1"/>
</dbReference>
<dbReference type="Gene3D" id="3.90.79.10">
    <property type="entry name" value="Nucleoside Triphosphate Pyrophosphohydrolase"/>
    <property type="match status" value="1"/>
</dbReference>
<accession>A0ABW0TX51</accession>
<name>A0ABW0TX51_9BACL</name>
<dbReference type="EMBL" id="JBHSNP010000022">
    <property type="protein sequence ID" value="MFC5603590.1"/>
    <property type="molecule type" value="Genomic_DNA"/>
</dbReference>
<dbReference type="PANTHER" id="PTHR10885:SF0">
    <property type="entry name" value="ISOPENTENYL-DIPHOSPHATE DELTA-ISOMERASE"/>
    <property type="match status" value="1"/>
</dbReference>
<evidence type="ECO:0000259" key="1">
    <source>
        <dbReference type="PROSITE" id="PS51462"/>
    </source>
</evidence>
<dbReference type="SUPFAM" id="SSF55811">
    <property type="entry name" value="Nudix"/>
    <property type="match status" value="1"/>
</dbReference>
<dbReference type="CDD" id="cd04692">
    <property type="entry name" value="NUDIX_Hydrolase"/>
    <property type="match status" value="1"/>
</dbReference>
<dbReference type="RefSeq" id="WP_381444338.1">
    <property type="nucleotide sequence ID" value="NZ_JBHSNP010000022.1"/>
</dbReference>
<organism evidence="2 3">
    <name type="scientific">Sporosarcina koreensis</name>
    <dbReference type="NCBI Taxonomy" id="334735"/>
    <lineage>
        <taxon>Bacteria</taxon>
        <taxon>Bacillati</taxon>
        <taxon>Bacillota</taxon>
        <taxon>Bacilli</taxon>
        <taxon>Bacillales</taxon>
        <taxon>Caryophanaceae</taxon>
        <taxon>Sporosarcina</taxon>
    </lineage>
</organism>
<evidence type="ECO:0000313" key="2">
    <source>
        <dbReference type="EMBL" id="MFC5603590.1"/>
    </source>
</evidence>
<keyword evidence="3" id="KW-1185">Reference proteome</keyword>